<name>A0A4Y2EBM0_ARAVE</name>
<evidence type="ECO:0000256" key="1">
    <source>
        <dbReference type="SAM" id="MobiDB-lite"/>
    </source>
</evidence>
<dbReference type="Proteomes" id="UP000499080">
    <property type="component" value="Unassembled WGS sequence"/>
</dbReference>
<reference evidence="2 3" key="1">
    <citation type="journal article" date="2019" name="Sci. Rep.">
        <title>Orb-weaving spider Araneus ventricosus genome elucidates the spidroin gene catalogue.</title>
        <authorList>
            <person name="Kono N."/>
            <person name="Nakamura H."/>
            <person name="Ohtoshi R."/>
            <person name="Moran D.A.P."/>
            <person name="Shinohara A."/>
            <person name="Yoshida Y."/>
            <person name="Fujiwara M."/>
            <person name="Mori M."/>
            <person name="Tomita M."/>
            <person name="Arakawa K."/>
        </authorList>
    </citation>
    <scope>NUCLEOTIDE SEQUENCE [LARGE SCALE GENOMIC DNA]</scope>
</reference>
<dbReference type="EMBL" id="BGPR01000562">
    <property type="protein sequence ID" value="GBM26530.1"/>
    <property type="molecule type" value="Genomic_DNA"/>
</dbReference>
<protein>
    <submittedName>
        <fullName evidence="2">Uncharacterized protein</fullName>
    </submittedName>
</protein>
<dbReference type="AlphaFoldDB" id="A0A4Y2EBM0"/>
<evidence type="ECO:0000313" key="3">
    <source>
        <dbReference type="Proteomes" id="UP000499080"/>
    </source>
</evidence>
<accession>A0A4Y2EBM0</accession>
<organism evidence="2 3">
    <name type="scientific">Araneus ventricosus</name>
    <name type="common">Orbweaver spider</name>
    <name type="synonym">Epeira ventricosa</name>
    <dbReference type="NCBI Taxonomy" id="182803"/>
    <lineage>
        <taxon>Eukaryota</taxon>
        <taxon>Metazoa</taxon>
        <taxon>Ecdysozoa</taxon>
        <taxon>Arthropoda</taxon>
        <taxon>Chelicerata</taxon>
        <taxon>Arachnida</taxon>
        <taxon>Araneae</taxon>
        <taxon>Araneomorphae</taxon>
        <taxon>Entelegynae</taxon>
        <taxon>Araneoidea</taxon>
        <taxon>Araneidae</taxon>
        <taxon>Araneus</taxon>
    </lineage>
</organism>
<feature type="region of interest" description="Disordered" evidence="1">
    <location>
        <begin position="1"/>
        <end position="26"/>
    </location>
</feature>
<evidence type="ECO:0000313" key="2">
    <source>
        <dbReference type="EMBL" id="GBM26530.1"/>
    </source>
</evidence>
<sequence>MSLRLLNRPSFLEPGDRRSAPAGLATRGAPAGICRRLRLSSQPGDKQKVRNLAIKALETFKTCTNKHKLEISLDKTNYLHINKNRSAPVW</sequence>
<keyword evidence="3" id="KW-1185">Reference proteome</keyword>
<gene>
    <name evidence="2" type="ORF">AVEN_245257_1</name>
</gene>
<comment type="caution">
    <text evidence="2">The sequence shown here is derived from an EMBL/GenBank/DDBJ whole genome shotgun (WGS) entry which is preliminary data.</text>
</comment>
<proteinExistence type="predicted"/>